<evidence type="ECO:0000259" key="2">
    <source>
        <dbReference type="Pfam" id="PF00391"/>
    </source>
</evidence>
<feature type="domain" description="Pyruvate phosphate dikinase AMP/ATP-binding" evidence="3">
    <location>
        <begin position="361"/>
        <end position="675"/>
    </location>
</feature>
<reference evidence="4" key="1">
    <citation type="journal article" date="2020" name="bioRxiv">
        <title>Chromosome-level reference genome of the European wasp spider Argiope bruennichi: a resource for studies on range expansion and evolutionary adaptation.</title>
        <authorList>
            <person name="Sheffer M.M."/>
            <person name="Hoppe A."/>
            <person name="Krehenwinkel H."/>
            <person name="Uhl G."/>
            <person name="Kuss A.W."/>
            <person name="Jensen L."/>
            <person name="Jensen C."/>
            <person name="Gillespie R.G."/>
            <person name="Hoff K.J."/>
            <person name="Prost S."/>
        </authorList>
    </citation>
    <scope>NUCLEOTIDE SEQUENCE</scope>
</reference>
<dbReference type="PANTHER" id="PTHR43615">
    <property type="entry name" value="PHOSPHOENOLPYRUVATE SYNTHASE-RELATED"/>
    <property type="match status" value="1"/>
</dbReference>
<dbReference type="Gene3D" id="3.50.30.10">
    <property type="entry name" value="Phosphohistidine domain"/>
    <property type="match status" value="1"/>
</dbReference>
<dbReference type="SUPFAM" id="SSF52009">
    <property type="entry name" value="Phosphohistidine domain"/>
    <property type="match status" value="1"/>
</dbReference>
<dbReference type="Pfam" id="PF01326">
    <property type="entry name" value="PPDK_N"/>
    <property type="match status" value="1"/>
</dbReference>
<dbReference type="GO" id="GO:0005524">
    <property type="term" value="F:ATP binding"/>
    <property type="evidence" value="ECO:0007669"/>
    <property type="project" value="InterPro"/>
</dbReference>
<protein>
    <submittedName>
        <fullName evidence="4">Putative phosphotransferase YvkC like protein</fullName>
    </submittedName>
</protein>
<dbReference type="Pfam" id="PF00391">
    <property type="entry name" value="PEP-utilizers"/>
    <property type="match status" value="1"/>
</dbReference>
<evidence type="ECO:0000259" key="3">
    <source>
        <dbReference type="Pfam" id="PF01326"/>
    </source>
</evidence>
<gene>
    <name evidence="4" type="ORF">HNY73_003807</name>
</gene>
<dbReference type="AlphaFoldDB" id="A0A8T0FR76"/>
<dbReference type="InterPro" id="IPR002192">
    <property type="entry name" value="PPDK_AMP/ATP-bd"/>
</dbReference>
<name>A0A8T0FR76_ARGBR</name>
<dbReference type="Gene3D" id="3.30.1490.20">
    <property type="entry name" value="ATP-grasp fold, A domain"/>
    <property type="match status" value="1"/>
</dbReference>
<dbReference type="InterPro" id="IPR036637">
    <property type="entry name" value="Phosphohistidine_dom_sf"/>
</dbReference>
<accession>A0A8T0FR76</accession>
<dbReference type="Proteomes" id="UP000807504">
    <property type="component" value="Unassembled WGS sequence"/>
</dbReference>
<dbReference type="Gene3D" id="3.30.470.20">
    <property type="entry name" value="ATP-grasp fold, B domain"/>
    <property type="match status" value="1"/>
</dbReference>
<dbReference type="InterPro" id="IPR013815">
    <property type="entry name" value="ATP_grasp_subdomain_1"/>
</dbReference>
<dbReference type="PANTHER" id="PTHR43615:SF1">
    <property type="entry name" value="PPDK_N DOMAIN-CONTAINING PROTEIN"/>
    <property type="match status" value="1"/>
</dbReference>
<organism evidence="4 5">
    <name type="scientific">Argiope bruennichi</name>
    <name type="common">Wasp spider</name>
    <name type="synonym">Aranea bruennichi</name>
    <dbReference type="NCBI Taxonomy" id="94029"/>
    <lineage>
        <taxon>Eukaryota</taxon>
        <taxon>Metazoa</taxon>
        <taxon>Ecdysozoa</taxon>
        <taxon>Arthropoda</taxon>
        <taxon>Chelicerata</taxon>
        <taxon>Arachnida</taxon>
        <taxon>Araneae</taxon>
        <taxon>Araneomorphae</taxon>
        <taxon>Entelegynae</taxon>
        <taxon>Araneoidea</taxon>
        <taxon>Araneidae</taxon>
        <taxon>Argiope</taxon>
    </lineage>
</organism>
<sequence>MFWKLLCRNSKLIYNADEVFFYGVNSKSEYLITRIARGPNQGAEAWIYLKLSNGKVYQLQETSGFQQSCCDKRAFTCGGLQIHYLSPMRRWRIFFNGVLRETDDNDSTVDRKIHVKFAVMWRASSDTFDYTSDINTTTLATGLAKAKWSQFLPPLEKFYSAMDCYAQTGVIAGTINIEGYDDELKIYLFGEKIRFMGNSSLLEDAKFLHLLGHVSKNGRFIHIAEVSIGNIVKNLTLGFVSALSGALEVLEGDKNVLINFADIDENDIVAKFYVEDDEFILNGTLSGKENNLHISKGLDGKLTIDCLKFDFNEGKGMGVVINGKIKKSPKRTLFPEVSHVSPSVVPLVVPFSEKICQNPDITGGKGSSLGKLTELSNDFKSFIVPNGVVVTTAAYEMFVTDEILKEIKKLEGVLYSDKVDETKTACQRVVEKVTNSTMPEPILQAVAENLEKMFPDKKHVYKFAVRSSATGEDTEQMSAAGQMDTFLGVEGMSEIMTAIKKCWASQFGFIAVQYKRQNGQIINSPMAVVVQQMIPCDVAGVLFTCDPLSGNPTKMSITANYGLGESVVSGSEEPDALEIERESNETVRIKNKIIGSKQRRIILKDDGGTEVEEVQEQDKQTCCLSDNMALRLAQLALKIEKSYKSYRDIEWGFWNNNLYIFQSRPVTSGSGETDFEIEHEFDGPLRNEDDYFTVGHIGEVMPGATSPLGIEVITKFFNTVFQKSNFVGFHQSDFTKYYPRGIQPWYNHMMFCTIDLFHNLSENSEQVKANCVGLFGRSQYTFKESMKRLYRILYGAKKTLYNAVRHYEKYNIPLSKFQHSQDLFNHLMYCCTDLTQAFNSHLTASESSSVLNMYIFLILQKAVGEINTDVYSDFANLITTRDVECSDVPGGIEKLALSIIAEKRPEDFNKMELDDALQWLETSSTSAGKKYREFLERHGHRCLKEFDIRSVTWKNDPKSLIKTLQNLVLSVKKDKSEEKTKEVTELISNLKAPVSFLKRLLLRIILPMSRRAVNFRELSKTTLMQGLYQWRRGYRKLAKLMVSEGRIPDEDLIYFMTMEEIKELLETRSPKIISKANHRRRRQPVLEKYIFPEIMKGFPVPMNMEKKIVVTGDNFSMTGIPVSAGTATGFVRVALDLDEASLLQPGEILVTYCTDIGWSPYFPMLAGVVTELGGLISHGAVVSREYGLPCIAGMHGATQQFQTGDYVLMDGNKGVLQKIPKPEDS</sequence>
<dbReference type="GO" id="GO:0016301">
    <property type="term" value="F:kinase activity"/>
    <property type="evidence" value="ECO:0007669"/>
    <property type="project" value="InterPro"/>
</dbReference>
<comment type="similarity">
    <text evidence="1">Belongs to the PEP-utilizing enzyme family.</text>
</comment>
<reference evidence="4" key="2">
    <citation type="submission" date="2020-06" db="EMBL/GenBank/DDBJ databases">
        <authorList>
            <person name="Sheffer M."/>
        </authorList>
    </citation>
    <scope>NUCLEOTIDE SEQUENCE</scope>
</reference>
<dbReference type="EMBL" id="JABXBU010000003">
    <property type="protein sequence ID" value="KAF8792169.1"/>
    <property type="molecule type" value="Genomic_DNA"/>
</dbReference>
<evidence type="ECO:0000256" key="1">
    <source>
        <dbReference type="ARBA" id="ARBA00007837"/>
    </source>
</evidence>
<dbReference type="SUPFAM" id="SSF56059">
    <property type="entry name" value="Glutathione synthetase ATP-binding domain-like"/>
    <property type="match status" value="1"/>
</dbReference>
<evidence type="ECO:0000313" key="4">
    <source>
        <dbReference type="EMBL" id="KAF8792169.1"/>
    </source>
</evidence>
<keyword evidence="5" id="KW-1185">Reference proteome</keyword>
<proteinExistence type="inferred from homology"/>
<comment type="caution">
    <text evidence="4">The sequence shown here is derived from an EMBL/GenBank/DDBJ whole genome shotgun (WGS) entry which is preliminary data.</text>
</comment>
<feature type="domain" description="PEP-utilising enzyme mobile" evidence="2">
    <location>
        <begin position="1144"/>
        <end position="1214"/>
    </location>
</feature>
<dbReference type="InterPro" id="IPR008279">
    <property type="entry name" value="PEP-util_enz_mobile_dom"/>
</dbReference>
<dbReference type="InterPro" id="IPR051549">
    <property type="entry name" value="PEP_Utilizing_Enz"/>
</dbReference>
<evidence type="ECO:0000313" key="5">
    <source>
        <dbReference type="Proteomes" id="UP000807504"/>
    </source>
</evidence>